<dbReference type="AlphaFoldDB" id="A0A318HPZ9"/>
<protein>
    <submittedName>
        <fullName evidence="1">Uncharacterized protein</fullName>
    </submittedName>
</protein>
<name>A0A318HPZ9_9BACT</name>
<proteinExistence type="predicted"/>
<keyword evidence="2" id="KW-1185">Reference proteome</keyword>
<gene>
    <name evidence="1" type="ORF">EJ73_02759</name>
</gene>
<comment type="caution">
    <text evidence="1">The sequence shown here is derived from an EMBL/GenBank/DDBJ whole genome shotgun (WGS) entry which is preliminary data.</text>
</comment>
<organism evidence="1 2">
    <name type="scientific">Hoylesella shahii DSM 15611 = JCM 12083</name>
    <dbReference type="NCBI Taxonomy" id="1122991"/>
    <lineage>
        <taxon>Bacteria</taxon>
        <taxon>Pseudomonadati</taxon>
        <taxon>Bacteroidota</taxon>
        <taxon>Bacteroidia</taxon>
        <taxon>Bacteroidales</taxon>
        <taxon>Prevotellaceae</taxon>
        <taxon>Hoylesella</taxon>
    </lineage>
</organism>
<dbReference type="RefSeq" id="WP_025817686.1">
    <property type="nucleotide sequence ID" value="NZ_BAIZ01000079.1"/>
</dbReference>
<accession>A0A318HPZ9</accession>
<reference evidence="1 2" key="1">
    <citation type="submission" date="2018-05" db="EMBL/GenBank/DDBJ databases">
        <title>Genomic Encyclopedia of Type Strains, Phase I: the one thousand microbial genomes (KMG-I) project.</title>
        <authorList>
            <person name="Kyrpides N."/>
        </authorList>
    </citation>
    <scope>NUCLEOTIDE SEQUENCE [LARGE SCALE GENOMIC DNA]</scope>
    <source>
        <strain evidence="1 2">DSM 15611</strain>
    </source>
</reference>
<evidence type="ECO:0000313" key="1">
    <source>
        <dbReference type="EMBL" id="PXX16617.1"/>
    </source>
</evidence>
<dbReference type="EMBL" id="QJJX01000063">
    <property type="protein sequence ID" value="PXX16617.1"/>
    <property type="molecule type" value="Genomic_DNA"/>
</dbReference>
<dbReference type="Proteomes" id="UP000248314">
    <property type="component" value="Unassembled WGS sequence"/>
</dbReference>
<sequence>MDVFVKPDEQRRACSYIVMARIGNRQHGALGEVERQNALFKERQKSLNQELGIGQYEIYIQPFVDYFKKTIPKTTCKWILGF</sequence>
<evidence type="ECO:0000313" key="2">
    <source>
        <dbReference type="Proteomes" id="UP000248314"/>
    </source>
</evidence>